<feature type="chain" id="PRO_5019136196" description="Plastid lipid-associated protein/fibrillin conserved domain-containing protein" evidence="2">
    <location>
        <begin position="17"/>
        <end position="381"/>
    </location>
</feature>
<dbReference type="AlphaFoldDB" id="A0A448Z5L3"/>
<keyword evidence="2" id="KW-0732">Signal</keyword>
<protein>
    <recommendedName>
        <fullName evidence="5">Plastid lipid-associated protein/fibrillin conserved domain-containing protein</fullName>
    </recommendedName>
</protein>
<feature type="region of interest" description="Disordered" evidence="1">
    <location>
        <begin position="120"/>
        <end position="145"/>
    </location>
</feature>
<evidence type="ECO:0000313" key="3">
    <source>
        <dbReference type="EMBL" id="VEU37326.1"/>
    </source>
</evidence>
<evidence type="ECO:0008006" key="5">
    <source>
        <dbReference type="Google" id="ProtNLM"/>
    </source>
</evidence>
<sequence>MNFTAKIACIAVVVLAICENNIDLRVHGFAPKRSPKSAATQCTGARFLLPAAHYGVDLVEPPMAAMDRTRGNSGISSNNRRNSAFLVQREALKAVANNQPVSGSFRSFETVSTTVLSMADEGSSPVTDGGQNSLSSASKPTPSSAVVVGTNKRNFFASLNSKEILNGATQQRSALLATMIDEKKVVPVESGNDALSTATETEPIPTVSYARPGSTQTFMKPGSVRSNAKVAEGTWKVIYAPHMTTAMDIFRGRFDVTYDLFPDQTMVSHAYYDFPVFGKGYLSVSGTYGSVEGDDSGTYSRVDFDKAWIKRLASEDSNDSNSVPYGSLSEVPDSFLKTAINEIGKRAFIESVAVFPVSFLDDDTIVFEFQALGTKICAHKQ</sequence>
<gene>
    <name evidence="3" type="ORF">PSNMU_V1.4_AUG-EV-PASAV3_0041240</name>
</gene>
<evidence type="ECO:0000256" key="1">
    <source>
        <dbReference type="SAM" id="MobiDB-lite"/>
    </source>
</evidence>
<reference evidence="3 4" key="1">
    <citation type="submission" date="2019-01" db="EMBL/GenBank/DDBJ databases">
        <authorList>
            <person name="Ferrante I. M."/>
        </authorList>
    </citation>
    <scope>NUCLEOTIDE SEQUENCE [LARGE SCALE GENOMIC DNA]</scope>
    <source>
        <strain evidence="3 4">B856</strain>
    </source>
</reference>
<dbReference type="Proteomes" id="UP000291116">
    <property type="component" value="Unassembled WGS sequence"/>
</dbReference>
<organism evidence="3 4">
    <name type="scientific">Pseudo-nitzschia multistriata</name>
    <dbReference type="NCBI Taxonomy" id="183589"/>
    <lineage>
        <taxon>Eukaryota</taxon>
        <taxon>Sar</taxon>
        <taxon>Stramenopiles</taxon>
        <taxon>Ochrophyta</taxon>
        <taxon>Bacillariophyta</taxon>
        <taxon>Bacillariophyceae</taxon>
        <taxon>Bacillariophycidae</taxon>
        <taxon>Bacillariales</taxon>
        <taxon>Bacillariaceae</taxon>
        <taxon>Pseudo-nitzschia</taxon>
    </lineage>
</organism>
<evidence type="ECO:0000313" key="4">
    <source>
        <dbReference type="Proteomes" id="UP000291116"/>
    </source>
</evidence>
<keyword evidence="4" id="KW-1185">Reference proteome</keyword>
<accession>A0A448Z5L3</accession>
<name>A0A448Z5L3_9STRA</name>
<proteinExistence type="predicted"/>
<feature type="compositionally biased region" description="Low complexity" evidence="1">
    <location>
        <begin position="133"/>
        <end position="145"/>
    </location>
</feature>
<dbReference type="EMBL" id="CAACVS010000121">
    <property type="protein sequence ID" value="VEU37326.1"/>
    <property type="molecule type" value="Genomic_DNA"/>
</dbReference>
<feature type="signal peptide" evidence="2">
    <location>
        <begin position="1"/>
        <end position="16"/>
    </location>
</feature>
<evidence type="ECO:0000256" key="2">
    <source>
        <dbReference type="SAM" id="SignalP"/>
    </source>
</evidence>
<dbReference type="OrthoDB" id="523511at2759"/>